<feature type="compositionally biased region" description="Basic residues" evidence="1">
    <location>
        <begin position="1"/>
        <end position="13"/>
    </location>
</feature>
<accession>A0ABD3CCZ1</accession>
<protein>
    <submittedName>
        <fullName evidence="2">Uncharacterized protein</fullName>
    </submittedName>
</protein>
<name>A0ABD3CCZ1_9LAMI</name>
<feature type="compositionally biased region" description="Polar residues" evidence="1">
    <location>
        <begin position="42"/>
        <end position="58"/>
    </location>
</feature>
<evidence type="ECO:0000256" key="1">
    <source>
        <dbReference type="SAM" id="MobiDB-lite"/>
    </source>
</evidence>
<dbReference type="EMBL" id="JAVIJP010000047">
    <property type="protein sequence ID" value="KAL3626582.1"/>
    <property type="molecule type" value="Genomic_DNA"/>
</dbReference>
<reference evidence="3" key="1">
    <citation type="journal article" date="2024" name="IScience">
        <title>Strigolactones Initiate the Formation of Haustorium-like Structures in Castilleja.</title>
        <authorList>
            <person name="Buerger M."/>
            <person name="Peterson D."/>
            <person name="Chory J."/>
        </authorList>
    </citation>
    <scope>NUCLEOTIDE SEQUENCE [LARGE SCALE GENOMIC DNA]</scope>
</reference>
<dbReference type="Pfam" id="PF02178">
    <property type="entry name" value="AT_hook"/>
    <property type="match status" value="2"/>
</dbReference>
<feature type="compositionally biased region" description="Polar residues" evidence="1">
    <location>
        <begin position="77"/>
        <end position="96"/>
    </location>
</feature>
<dbReference type="InterPro" id="IPR017956">
    <property type="entry name" value="AT_hook_DNA-bd_motif"/>
</dbReference>
<dbReference type="Proteomes" id="UP001632038">
    <property type="component" value="Unassembled WGS sequence"/>
</dbReference>
<organism evidence="2 3">
    <name type="scientific">Castilleja foliolosa</name>
    <dbReference type="NCBI Taxonomy" id="1961234"/>
    <lineage>
        <taxon>Eukaryota</taxon>
        <taxon>Viridiplantae</taxon>
        <taxon>Streptophyta</taxon>
        <taxon>Embryophyta</taxon>
        <taxon>Tracheophyta</taxon>
        <taxon>Spermatophyta</taxon>
        <taxon>Magnoliopsida</taxon>
        <taxon>eudicotyledons</taxon>
        <taxon>Gunneridae</taxon>
        <taxon>Pentapetalae</taxon>
        <taxon>asterids</taxon>
        <taxon>lamiids</taxon>
        <taxon>Lamiales</taxon>
        <taxon>Orobanchaceae</taxon>
        <taxon>Pedicularideae</taxon>
        <taxon>Castillejinae</taxon>
        <taxon>Castilleja</taxon>
    </lineage>
</organism>
<feature type="region of interest" description="Disordered" evidence="1">
    <location>
        <begin position="1"/>
        <end position="26"/>
    </location>
</feature>
<feature type="compositionally biased region" description="Basic and acidic residues" evidence="1">
    <location>
        <begin position="15"/>
        <end position="25"/>
    </location>
</feature>
<evidence type="ECO:0000313" key="3">
    <source>
        <dbReference type="Proteomes" id="UP001632038"/>
    </source>
</evidence>
<dbReference type="SMART" id="SM00384">
    <property type="entry name" value="AT_hook"/>
    <property type="match status" value="2"/>
</dbReference>
<keyword evidence="3" id="KW-1185">Reference proteome</keyword>
<feature type="region of interest" description="Disordered" evidence="1">
    <location>
        <begin position="42"/>
        <end position="113"/>
    </location>
</feature>
<comment type="caution">
    <text evidence="2">The sequence shown here is derived from an EMBL/GenBank/DDBJ whole genome shotgun (WGS) entry which is preliminary data.</text>
</comment>
<gene>
    <name evidence="2" type="ORF">CASFOL_030131</name>
</gene>
<dbReference type="AlphaFoldDB" id="A0ABD3CCZ1"/>
<evidence type="ECO:0000313" key="2">
    <source>
        <dbReference type="EMBL" id="KAL3626582.1"/>
    </source>
</evidence>
<proteinExistence type="predicted"/>
<sequence length="165" mass="18403">MEKNKSKLARMYRKQVLDPKRRNVSKDSIPITRNRIYGSHATENITDGVNATGTNNDENVNEMPIAMMSSQRRKLNDNSTSRVSLPPQSKDMQASTSRKRGRPRKVTPEIDKQGINVAKTNTDMQASTSRGRGRPRKVTTEIVHQGINVANTNTVQVEEEGGLGK</sequence>